<dbReference type="Gene3D" id="1.10.1740.10">
    <property type="match status" value="1"/>
</dbReference>
<keyword evidence="2" id="KW-0805">Transcription regulation</keyword>
<name>A0A150RPV9_SORCE</name>
<dbReference type="InterPro" id="IPR013325">
    <property type="entry name" value="RNA_pol_sigma_r2"/>
</dbReference>
<feature type="domain" description="RNA polymerase sigma-70 region 2" evidence="6">
    <location>
        <begin position="42"/>
        <end position="107"/>
    </location>
</feature>
<dbReference type="Pfam" id="PF08281">
    <property type="entry name" value="Sigma70_r4_2"/>
    <property type="match status" value="1"/>
</dbReference>
<dbReference type="PANTHER" id="PTHR43133:SF8">
    <property type="entry name" value="RNA POLYMERASE SIGMA FACTOR HI_1459-RELATED"/>
    <property type="match status" value="1"/>
</dbReference>
<dbReference type="InterPro" id="IPR039425">
    <property type="entry name" value="RNA_pol_sigma-70-like"/>
</dbReference>
<dbReference type="Pfam" id="PF04542">
    <property type="entry name" value="Sigma70_r2"/>
    <property type="match status" value="1"/>
</dbReference>
<comment type="caution">
    <text evidence="8">The sequence shown here is derived from an EMBL/GenBank/DDBJ whole genome shotgun (WGS) entry which is preliminary data.</text>
</comment>
<reference evidence="8 9" key="1">
    <citation type="submission" date="2014-02" db="EMBL/GenBank/DDBJ databases">
        <title>The small core and large imbalanced accessory genome model reveals a collaborative survival strategy of Sorangium cellulosum strains in nature.</title>
        <authorList>
            <person name="Han K."/>
            <person name="Peng R."/>
            <person name="Blom J."/>
            <person name="Li Y.-Z."/>
        </authorList>
    </citation>
    <scope>NUCLEOTIDE SEQUENCE [LARGE SCALE GENOMIC DNA]</scope>
    <source>
        <strain evidence="8 9">So0011-07</strain>
    </source>
</reference>
<evidence type="ECO:0000256" key="5">
    <source>
        <dbReference type="ARBA" id="ARBA00023163"/>
    </source>
</evidence>
<dbReference type="GO" id="GO:0006352">
    <property type="term" value="P:DNA-templated transcription initiation"/>
    <property type="evidence" value="ECO:0007669"/>
    <property type="project" value="InterPro"/>
</dbReference>
<dbReference type="Proteomes" id="UP000075635">
    <property type="component" value="Unassembled WGS sequence"/>
</dbReference>
<comment type="similarity">
    <text evidence="1">Belongs to the sigma-70 factor family. ECF subfamily.</text>
</comment>
<dbReference type="Gene3D" id="1.10.10.10">
    <property type="entry name" value="Winged helix-like DNA-binding domain superfamily/Winged helix DNA-binding domain"/>
    <property type="match status" value="1"/>
</dbReference>
<dbReference type="InterPro" id="IPR013324">
    <property type="entry name" value="RNA_pol_sigma_r3/r4-like"/>
</dbReference>
<keyword evidence="3" id="KW-0731">Sigma factor</keyword>
<proteinExistence type="inferred from homology"/>
<dbReference type="SUPFAM" id="SSF88946">
    <property type="entry name" value="Sigma2 domain of RNA polymerase sigma factors"/>
    <property type="match status" value="1"/>
</dbReference>
<dbReference type="InterPro" id="IPR007627">
    <property type="entry name" value="RNA_pol_sigma70_r2"/>
</dbReference>
<dbReference type="EMBL" id="JEMB01002351">
    <property type="protein sequence ID" value="KYF81768.1"/>
    <property type="molecule type" value="Genomic_DNA"/>
</dbReference>
<dbReference type="PANTHER" id="PTHR43133">
    <property type="entry name" value="RNA POLYMERASE ECF-TYPE SIGMA FACTO"/>
    <property type="match status" value="1"/>
</dbReference>
<dbReference type="AlphaFoldDB" id="A0A150RPV9"/>
<dbReference type="GO" id="GO:0016987">
    <property type="term" value="F:sigma factor activity"/>
    <property type="evidence" value="ECO:0007669"/>
    <property type="project" value="UniProtKB-KW"/>
</dbReference>
<sequence>MVMRARALAPPRRLGVVAYASDEALVEGLRARHPAALSAFHERFSGHVLRVLGRLLGGSRDLSDAHHDAFVRALSSLDTLRDPAALKAWITSVAVFTARTCIQRRTRRKWLLFFAPDELPPVVARPYEGEAHEALRATYRALDRLPADERIAFALRRIEGMDLQEVADACGVSLATIKRRLARAEANFLEAARDQPALEEWLKRGSS</sequence>
<gene>
    <name evidence="8" type="ORF">BE17_17950</name>
</gene>
<accession>A0A150RPV9</accession>
<evidence type="ECO:0000256" key="1">
    <source>
        <dbReference type="ARBA" id="ARBA00010641"/>
    </source>
</evidence>
<dbReference type="InterPro" id="IPR013249">
    <property type="entry name" value="RNA_pol_sigma70_r4_t2"/>
</dbReference>
<dbReference type="GO" id="GO:0003677">
    <property type="term" value="F:DNA binding"/>
    <property type="evidence" value="ECO:0007669"/>
    <property type="project" value="UniProtKB-KW"/>
</dbReference>
<evidence type="ECO:0000313" key="9">
    <source>
        <dbReference type="Proteomes" id="UP000075635"/>
    </source>
</evidence>
<evidence type="ECO:0000259" key="7">
    <source>
        <dbReference type="Pfam" id="PF08281"/>
    </source>
</evidence>
<evidence type="ECO:0000256" key="3">
    <source>
        <dbReference type="ARBA" id="ARBA00023082"/>
    </source>
</evidence>
<dbReference type="InterPro" id="IPR014284">
    <property type="entry name" value="RNA_pol_sigma-70_dom"/>
</dbReference>
<dbReference type="SUPFAM" id="SSF88659">
    <property type="entry name" value="Sigma3 and sigma4 domains of RNA polymerase sigma factors"/>
    <property type="match status" value="1"/>
</dbReference>
<feature type="domain" description="RNA polymerase sigma factor 70 region 4 type 2" evidence="7">
    <location>
        <begin position="136"/>
        <end position="185"/>
    </location>
</feature>
<organism evidence="8 9">
    <name type="scientific">Sorangium cellulosum</name>
    <name type="common">Polyangium cellulosum</name>
    <dbReference type="NCBI Taxonomy" id="56"/>
    <lineage>
        <taxon>Bacteria</taxon>
        <taxon>Pseudomonadati</taxon>
        <taxon>Myxococcota</taxon>
        <taxon>Polyangia</taxon>
        <taxon>Polyangiales</taxon>
        <taxon>Polyangiaceae</taxon>
        <taxon>Sorangium</taxon>
    </lineage>
</organism>
<dbReference type="NCBIfam" id="TIGR02937">
    <property type="entry name" value="sigma70-ECF"/>
    <property type="match status" value="1"/>
</dbReference>
<keyword evidence="5" id="KW-0804">Transcription</keyword>
<evidence type="ECO:0000313" key="8">
    <source>
        <dbReference type="EMBL" id="KYF81768.1"/>
    </source>
</evidence>
<keyword evidence="4" id="KW-0238">DNA-binding</keyword>
<dbReference type="CDD" id="cd06171">
    <property type="entry name" value="Sigma70_r4"/>
    <property type="match status" value="1"/>
</dbReference>
<protein>
    <submittedName>
        <fullName evidence="8">RNA polymerase subunit sigma</fullName>
    </submittedName>
</protein>
<dbReference type="InterPro" id="IPR036388">
    <property type="entry name" value="WH-like_DNA-bd_sf"/>
</dbReference>
<evidence type="ECO:0000256" key="4">
    <source>
        <dbReference type="ARBA" id="ARBA00023125"/>
    </source>
</evidence>
<evidence type="ECO:0000256" key="2">
    <source>
        <dbReference type="ARBA" id="ARBA00023015"/>
    </source>
</evidence>
<evidence type="ECO:0000259" key="6">
    <source>
        <dbReference type="Pfam" id="PF04542"/>
    </source>
</evidence>